<accession>A0A699GTA5</accession>
<reference evidence="2" key="1">
    <citation type="journal article" date="2019" name="Sci. Rep.">
        <title>Draft genome of Tanacetum cinerariifolium, the natural source of mosquito coil.</title>
        <authorList>
            <person name="Yamashiro T."/>
            <person name="Shiraishi A."/>
            <person name="Satake H."/>
            <person name="Nakayama K."/>
        </authorList>
    </citation>
    <scope>NUCLEOTIDE SEQUENCE</scope>
</reference>
<proteinExistence type="predicted"/>
<dbReference type="EMBL" id="BKCJ010039918">
    <property type="protein sequence ID" value="GEV95421.1"/>
    <property type="molecule type" value="Genomic_DNA"/>
</dbReference>
<dbReference type="PANTHER" id="PTHR31286">
    <property type="entry name" value="GLYCINE-RICH CELL WALL STRUCTURAL PROTEIN 1.8-LIKE"/>
    <property type="match status" value="1"/>
</dbReference>
<name>A0A699GTA5_TANCI</name>
<dbReference type="PANTHER" id="PTHR31286:SF99">
    <property type="entry name" value="DUF4283 DOMAIN-CONTAINING PROTEIN"/>
    <property type="match status" value="1"/>
</dbReference>
<comment type="caution">
    <text evidence="2">The sequence shown here is derived from an EMBL/GenBank/DDBJ whole genome shotgun (WGS) entry which is preliminary data.</text>
</comment>
<feature type="region of interest" description="Disordered" evidence="1">
    <location>
        <begin position="396"/>
        <end position="428"/>
    </location>
</feature>
<gene>
    <name evidence="2" type="ORF">Tci_167398</name>
</gene>
<organism evidence="2">
    <name type="scientific">Tanacetum cinerariifolium</name>
    <name type="common">Dalmatian daisy</name>
    <name type="synonym">Chrysanthemum cinerariifolium</name>
    <dbReference type="NCBI Taxonomy" id="118510"/>
    <lineage>
        <taxon>Eukaryota</taxon>
        <taxon>Viridiplantae</taxon>
        <taxon>Streptophyta</taxon>
        <taxon>Embryophyta</taxon>
        <taxon>Tracheophyta</taxon>
        <taxon>Spermatophyta</taxon>
        <taxon>Magnoliopsida</taxon>
        <taxon>eudicotyledons</taxon>
        <taxon>Gunneridae</taxon>
        <taxon>Pentapetalae</taxon>
        <taxon>asterids</taxon>
        <taxon>campanulids</taxon>
        <taxon>Asterales</taxon>
        <taxon>Asteraceae</taxon>
        <taxon>Asteroideae</taxon>
        <taxon>Anthemideae</taxon>
        <taxon>Anthemidinae</taxon>
        <taxon>Tanacetum</taxon>
    </lineage>
</organism>
<evidence type="ECO:0000256" key="1">
    <source>
        <dbReference type="SAM" id="MobiDB-lite"/>
    </source>
</evidence>
<sequence length="428" mass="46729">MEKGFLCAKGRGSGSGVKEKQNSIFVDSNIECVNEGIGSPSTMNVNEESGSNTSNGTNTDGCAGLANNLNMNPTPTIVASTPFNLFAALLKGDTSRKSVNFPTLVTLADNGADFVVSKESVCVVNERLNNIVYGFFLGNHFSSKDEMKFMLENGLWLIRNVSLILRKWTPDANIITEDVCNIPVWVKFQDIPIIVFTDDGLSDITTELGKPLIQGVSNSNPFDTLNSVENDDNLVTNAKNSKLAEKGVNSGVVSYAHGSSPVASDVVEDSLRVEDYQLNNMVVDNNMRVYANQDVNYMEVDSSVGVEESQAEVNDMVVKDSVMVDKIYDDVASTDRMDDDSYDAIYVYERSNLIILSSDSSTNEDKSIKDDYAIDISYSPKSKSVGNNLPVGKKVSHKVIKNKNAEDTNDLSYTPKSYVPIGKKANKK</sequence>
<protein>
    <submittedName>
        <fullName evidence="2">Uncharacterized protein</fullName>
    </submittedName>
</protein>
<evidence type="ECO:0000313" key="2">
    <source>
        <dbReference type="EMBL" id="GEV95421.1"/>
    </source>
</evidence>
<dbReference type="InterPro" id="IPR040256">
    <property type="entry name" value="At4g02000-like"/>
</dbReference>
<dbReference type="AlphaFoldDB" id="A0A699GTA5"/>